<organism evidence="4 5">
    <name type="scientific">Pectobacterium parvum</name>
    <dbReference type="NCBI Taxonomy" id="2778550"/>
    <lineage>
        <taxon>Bacteria</taxon>
        <taxon>Pseudomonadati</taxon>
        <taxon>Pseudomonadota</taxon>
        <taxon>Gammaproteobacteria</taxon>
        <taxon>Enterobacterales</taxon>
        <taxon>Pectobacteriaceae</taxon>
        <taxon>Pectobacterium</taxon>
    </lineage>
</organism>
<reference evidence="3 6" key="3">
    <citation type="submission" date="2024-10" db="EMBL/GenBank/DDBJ databases">
        <authorList>
            <person name="Lu C.-H."/>
        </authorList>
    </citation>
    <scope>NUCLEOTIDE SEQUENCE [LARGE SCALE GENOMIC DNA]</scope>
    <source>
        <strain evidence="3 6">22QBSP01-2</strain>
    </source>
</reference>
<dbReference type="AlphaFoldDB" id="A0AAP9IJ33"/>
<feature type="domain" description="Isochorismatase-like" evidence="2">
    <location>
        <begin position="32"/>
        <end position="203"/>
    </location>
</feature>
<evidence type="ECO:0000313" key="6">
    <source>
        <dbReference type="Proteomes" id="UP001617714"/>
    </source>
</evidence>
<evidence type="ECO:0000313" key="4">
    <source>
        <dbReference type="EMBL" id="QHQ26315.1"/>
    </source>
</evidence>
<dbReference type="SUPFAM" id="SSF52499">
    <property type="entry name" value="Isochorismatase-like hydrolases"/>
    <property type="match status" value="1"/>
</dbReference>
<dbReference type="Proteomes" id="UP001617714">
    <property type="component" value="Unassembled WGS sequence"/>
</dbReference>
<gene>
    <name evidence="3" type="ORF">ACIPSN_21985</name>
    <name evidence="4" type="ORF">GMX10_21490</name>
</gene>
<dbReference type="PANTHER" id="PTHR43540">
    <property type="entry name" value="PEROXYUREIDOACRYLATE/UREIDOACRYLATE AMIDOHYDROLASE-RELATED"/>
    <property type="match status" value="1"/>
</dbReference>
<sequence>MYRTLKSEPYSSLDLIIPDDQPLTWNIEPQRCALLVHDMQRYFVNALPSEPIDKVIHSISLVLKWARINHIPVFYSAQPGGMTLDQRGLLNDLWGPGMRTTEDERRIITELTPSSDDTVLTKWRYSAFYRSPLAEMLKKDQRDSLIITGVYASVGISATAIEAFTQDIKPFVVADAVADFSLAGHQQAINYLADNCAQIISTDGVINNV</sequence>
<dbReference type="PANTHER" id="PTHR43540:SF3">
    <property type="entry name" value="ENTEROBACTIN SYNTHASE COMPONENT B"/>
    <property type="match status" value="1"/>
</dbReference>
<dbReference type="InterPro" id="IPR050272">
    <property type="entry name" value="Isochorismatase-like_hydrls"/>
</dbReference>
<dbReference type="InterPro" id="IPR036380">
    <property type="entry name" value="Isochorismatase-like_sf"/>
</dbReference>
<evidence type="ECO:0000313" key="5">
    <source>
        <dbReference type="Proteomes" id="UP000464054"/>
    </source>
</evidence>
<dbReference type="EMBL" id="JBIXKD010000050">
    <property type="protein sequence ID" value="MFJ5323965.1"/>
    <property type="molecule type" value="Genomic_DNA"/>
</dbReference>
<evidence type="ECO:0000259" key="2">
    <source>
        <dbReference type="Pfam" id="PF00857"/>
    </source>
</evidence>
<proteinExistence type="predicted"/>
<evidence type="ECO:0000313" key="3">
    <source>
        <dbReference type="EMBL" id="MFJ5323965.1"/>
    </source>
</evidence>
<dbReference type="Pfam" id="PF00857">
    <property type="entry name" value="Isochorismatase"/>
    <property type="match status" value="1"/>
</dbReference>
<keyword evidence="6" id="KW-1185">Reference proteome</keyword>
<dbReference type="GO" id="GO:0008908">
    <property type="term" value="F:isochorismatase activity"/>
    <property type="evidence" value="ECO:0007669"/>
    <property type="project" value="InterPro"/>
</dbReference>
<dbReference type="InterPro" id="IPR016291">
    <property type="entry name" value="Isochorismatase"/>
</dbReference>
<protein>
    <submittedName>
        <fullName evidence="4">Isochorismatase family protein</fullName>
    </submittedName>
</protein>
<reference evidence="4" key="2">
    <citation type="journal article" date="2022" name="Plant Pathol J">
        <title>Comparative Genomic Analysis of Pathogenic Factors of Pectobacterium Species Isolated in South Korea Using Whole-Genome Sequencing.</title>
        <authorList>
            <person name="Jee S."/>
            <person name="Kang I.J."/>
            <person name="Bak G."/>
            <person name="Kang S."/>
            <person name="Lee J."/>
            <person name="Heu S."/>
            <person name="Hwang I."/>
        </authorList>
    </citation>
    <scope>NUCLEOTIDE SEQUENCE</scope>
    <source>
        <strain evidence="4">PZ1</strain>
    </source>
</reference>
<dbReference type="InterPro" id="IPR000868">
    <property type="entry name" value="Isochorismatase-like_dom"/>
</dbReference>
<dbReference type="EMBL" id="CP046377">
    <property type="protein sequence ID" value="QHQ26315.1"/>
    <property type="molecule type" value="Genomic_DNA"/>
</dbReference>
<dbReference type="RefSeq" id="WP_052012131.1">
    <property type="nucleotide sequence ID" value="NZ_CP046377.1"/>
</dbReference>
<dbReference type="Proteomes" id="UP000464054">
    <property type="component" value="Chromosome"/>
</dbReference>
<reference evidence="5" key="1">
    <citation type="submission" date="2019-11" db="EMBL/GenBank/DDBJ databases">
        <authorList>
            <person name="Jee S."/>
        </authorList>
    </citation>
    <scope>NUCLEOTIDE SEQUENCE [LARGE SCALE GENOMIC DNA]</scope>
    <source>
        <strain evidence="5">PZ1</strain>
    </source>
</reference>
<dbReference type="PRINTS" id="PR01398">
    <property type="entry name" value="ISCHRISMTASE"/>
</dbReference>
<evidence type="ECO:0000256" key="1">
    <source>
        <dbReference type="ARBA" id="ARBA00022801"/>
    </source>
</evidence>
<keyword evidence="1" id="KW-0378">Hydrolase</keyword>
<dbReference type="Gene3D" id="3.40.50.850">
    <property type="entry name" value="Isochorismatase-like"/>
    <property type="match status" value="1"/>
</dbReference>
<dbReference type="GeneID" id="90771878"/>
<accession>A0AAP9IJ33</accession>
<name>A0AAP9IJ33_9GAMM</name>